<dbReference type="GO" id="GO:0016020">
    <property type="term" value="C:membrane"/>
    <property type="evidence" value="ECO:0007669"/>
    <property type="project" value="UniProtKB-SubCell"/>
</dbReference>
<accession>A0A931E3I4</accession>
<dbReference type="InterPro" id="IPR003362">
    <property type="entry name" value="Bact_transf"/>
</dbReference>
<dbReference type="Proteomes" id="UP000628448">
    <property type="component" value="Unassembled WGS sequence"/>
</dbReference>
<evidence type="ECO:0000313" key="10">
    <source>
        <dbReference type="Proteomes" id="UP000628448"/>
    </source>
</evidence>
<dbReference type="NCBIfam" id="TIGR03025">
    <property type="entry name" value="EPS_sugtrans"/>
    <property type="match status" value="1"/>
</dbReference>
<comment type="caution">
    <text evidence="9">The sequence shown here is derived from an EMBL/GenBank/DDBJ whole genome shotgun (WGS) entry which is preliminary data.</text>
</comment>
<keyword evidence="3 9" id="KW-0808">Transferase</keyword>
<protein>
    <submittedName>
        <fullName evidence="9">Sugar transferase</fullName>
    </submittedName>
</protein>
<keyword evidence="6 7" id="KW-0472">Membrane</keyword>
<feature type="transmembrane region" description="Helical" evidence="7">
    <location>
        <begin position="289"/>
        <end position="311"/>
    </location>
</feature>
<dbReference type="AlphaFoldDB" id="A0A931E3I4"/>
<dbReference type="PANTHER" id="PTHR30576">
    <property type="entry name" value="COLANIC BIOSYNTHESIS UDP-GLUCOSE LIPID CARRIER TRANSFERASE"/>
    <property type="match status" value="1"/>
</dbReference>
<evidence type="ECO:0000256" key="2">
    <source>
        <dbReference type="ARBA" id="ARBA00006464"/>
    </source>
</evidence>
<feature type="transmembrane region" description="Helical" evidence="7">
    <location>
        <begin position="113"/>
        <end position="138"/>
    </location>
</feature>
<dbReference type="EMBL" id="JADWYR010000001">
    <property type="protein sequence ID" value="MBG9376398.1"/>
    <property type="molecule type" value="Genomic_DNA"/>
</dbReference>
<sequence length="474" mass="54127">MDTSRPIRINVYIFSDIIASAAVWTGIALQRKKLLNEAPQTLKGLFTADAYFPLSLLLTVLFWLVLYSITGAYNNAVYKRSRLTDFNNTLIQSFTGSIILFFVLFMNDGERNYNYFYITFFSLFFLQTIATFIGRFIIVTMARRQLESGKFSFRTLIVGNSRKASDALKEIRKSRLIVGYDIVGFIATDPALKNGITKSLTCLGDLPSMEQMIYEKKIQRVIVALDKNEASLKEQIISRLSEKDVEVKLVPDTYEILSGAVKTANIPDAVLIDIDTGLMPAWQENIKRLIDITASLTAMITLSPFLLFVAIKTKLSSPGSIIFSQERIGYKGKPFIIHKFRSMFINAEQNGPALSAENDPRITPWGRFMRKWRIDELPQLWNILLGEMSFIGPRPERRFYIDQINAQTPYYRYLLKVKPGLTSWGMVQFGYASSVGQMIERMKYDLVYIENISLLLDLKIMIYTLKIIFSGKGK</sequence>
<name>A0A931E3I4_9BACT</name>
<evidence type="ECO:0000256" key="1">
    <source>
        <dbReference type="ARBA" id="ARBA00004141"/>
    </source>
</evidence>
<evidence type="ECO:0000259" key="8">
    <source>
        <dbReference type="Pfam" id="PF02397"/>
    </source>
</evidence>
<keyword evidence="4 7" id="KW-0812">Transmembrane</keyword>
<dbReference type="GO" id="GO:0016780">
    <property type="term" value="F:phosphotransferase activity, for other substituted phosphate groups"/>
    <property type="evidence" value="ECO:0007669"/>
    <property type="project" value="TreeGrafter"/>
</dbReference>
<feature type="transmembrane region" description="Helical" evidence="7">
    <location>
        <begin position="50"/>
        <end position="69"/>
    </location>
</feature>
<dbReference type="InterPro" id="IPR017475">
    <property type="entry name" value="EPS_sugar_tfrase"/>
</dbReference>
<feature type="transmembrane region" description="Helical" evidence="7">
    <location>
        <begin position="12"/>
        <end position="30"/>
    </location>
</feature>
<proteinExistence type="inferred from homology"/>
<evidence type="ECO:0000313" key="9">
    <source>
        <dbReference type="EMBL" id="MBG9376398.1"/>
    </source>
</evidence>
<comment type="subcellular location">
    <subcellularLocation>
        <location evidence="1">Membrane</location>
        <topology evidence="1">Multi-pass membrane protein</topology>
    </subcellularLocation>
</comment>
<dbReference type="Pfam" id="PF02397">
    <property type="entry name" value="Bac_transf"/>
    <property type="match status" value="1"/>
</dbReference>
<evidence type="ECO:0000256" key="6">
    <source>
        <dbReference type="ARBA" id="ARBA00023136"/>
    </source>
</evidence>
<dbReference type="PANTHER" id="PTHR30576:SF0">
    <property type="entry name" value="UNDECAPRENYL-PHOSPHATE N-ACETYLGALACTOSAMINYL 1-PHOSPHATE TRANSFERASE-RELATED"/>
    <property type="match status" value="1"/>
</dbReference>
<organism evidence="9 10">
    <name type="scientific">Panacibacter microcysteis</name>
    <dbReference type="NCBI Taxonomy" id="2793269"/>
    <lineage>
        <taxon>Bacteria</taxon>
        <taxon>Pseudomonadati</taxon>
        <taxon>Bacteroidota</taxon>
        <taxon>Chitinophagia</taxon>
        <taxon>Chitinophagales</taxon>
        <taxon>Chitinophagaceae</taxon>
        <taxon>Panacibacter</taxon>
    </lineage>
</organism>
<dbReference type="Gene3D" id="3.40.50.720">
    <property type="entry name" value="NAD(P)-binding Rossmann-like Domain"/>
    <property type="match status" value="1"/>
</dbReference>
<comment type="similarity">
    <text evidence="2">Belongs to the bacterial sugar transferase family.</text>
</comment>
<dbReference type="Pfam" id="PF13727">
    <property type="entry name" value="CoA_binding_3"/>
    <property type="match status" value="1"/>
</dbReference>
<evidence type="ECO:0000256" key="4">
    <source>
        <dbReference type="ARBA" id="ARBA00022692"/>
    </source>
</evidence>
<evidence type="ECO:0000256" key="7">
    <source>
        <dbReference type="SAM" id="Phobius"/>
    </source>
</evidence>
<keyword evidence="5 7" id="KW-1133">Transmembrane helix</keyword>
<feature type="transmembrane region" description="Helical" evidence="7">
    <location>
        <begin position="90"/>
        <end position="107"/>
    </location>
</feature>
<evidence type="ECO:0000256" key="3">
    <source>
        <dbReference type="ARBA" id="ARBA00022679"/>
    </source>
</evidence>
<evidence type="ECO:0000256" key="5">
    <source>
        <dbReference type="ARBA" id="ARBA00022989"/>
    </source>
</evidence>
<feature type="domain" description="Bacterial sugar transferase" evidence="8">
    <location>
        <begin position="287"/>
        <end position="469"/>
    </location>
</feature>
<reference evidence="9" key="1">
    <citation type="submission" date="2020-11" db="EMBL/GenBank/DDBJ databases">
        <title>Bacterial whole genome sequence for Panacibacter sp. DH6.</title>
        <authorList>
            <person name="Le V."/>
            <person name="Ko S."/>
            <person name="Ahn C.-Y."/>
            <person name="Oh H.-M."/>
        </authorList>
    </citation>
    <scope>NUCLEOTIDE SEQUENCE</scope>
    <source>
        <strain evidence="9">DH6</strain>
    </source>
</reference>
<gene>
    <name evidence="9" type="ORF">I5907_09150</name>
</gene>
<dbReference type="RefSeq" id="WP_196990410.1">
    <property type="nucleotide sequence ID" value="NZ_JADWYR010000001.1"/>
</dbReference>
<keyword evidence="10" id="KW-1185">Reference proteome</keyword>